<dbReference type="GO" id="GO:0005737">
    <property type="term" value="C:cytoplasm"/>
    <property type="evidence" value="ECO:0007669"/>
    <property type="project" value="UniProtKB-ARBA"/>
</dbReference>
<evidence type="ECO:0000256" key="5">
    <source>
        <dbReference type="ARBA" id="ARBA00022723"/>
    </source>
</evidence>
<dbReference type="STRING" id="82374.NZ47_07305"/>
<dbReference type="eggNOG" id="COG1362">
    <property type="taxonomic scope" value="Bacteria"/>
</dbReference>
<dbReference type="Pfam" id="PF02127">
    <property type="entry name" value="Peptidase_M18"/>
    <property type="match status" value="1"/>
</dbReference>
<evidence type="ECO:0000256" key="1">
    <source>
        <dbReference type="ARBA" id="ARBA00001947"/>
    </source>
</evidence>
<organism evidence="11 12">
    <name type="scientific">Anaerovibrio lipolyticus</name>
    <dbReference type="NCBI Taxonomy" id="82374"/>
    <lineage>
        <taxon>Bacteria</taxon>
        <taxon>Bacillati</taxon>
        <taxon>Bacillota</taxon>
        <taxon>Negativicutes</taxon>
        <taxon>Selenomonadales</taxon>
        <taxon>Selenomonadaceae</taxon>
        <taxon>Anaerovibrio</taxon>
    </lineage>
</organism>
<evidence type="ECO:0000256" key="4">
    <source>
        <dbReference type="ARBA" id="ARBA00022670"/>
    </source>
</evidence>
<evidence type="ECO:0000256" key="7">
    <source>
        <dbReference type="ARBA" id="ARBA00022833"/>
    </source>
</evidence>
<sequence>MAKDKQKDEKKTPIWNKYTEAEKKALHKLNEGYKNFLSQCKTERESVVEAVRQAEKAGYKNLDDIIKSGKKLSAGDKVYAVCMGKAIAMFNIGTESLEEGMAILGAHIDTCRLDLKQHPLYESDGMAYFDTHYYGGIKKYQWVTLPLALHGVVARLDGSVQEIVIGEDEGDPVFCVTDLLIHLSQEQMEKKASKVVTGENLDILIGSYPLKGEEKDAVKAGILKLLKDKYNIDEDDFISAELTMVPAGKARDLGLDRSMVLAYGHDDRVCAYTSLVAMLETKKVKRTSCCLLVDKEEIGSVGATGMQSRFFENTVAELLHALGGYNAISLRRCLANSWMLSSDVSSAYDSLYASAFDKKNVAYLGKGMVFNKFTGRGGKSGSNDASAEYLGRIRAIMEKHKVAFQTAELGRVDLGGGGTIAYIMALYGMNVIDSGVAVLSMHAPWEAVSKVDVYETMKGYKAFLQEI</sequence>
<dbReference type="EMBL" id="JSCE01000147">
    <property type="protein sequence ID" value="KHM52021.1"/>
    <property type="molecule type" value="Genomic_DNA"/>
</dbReference>
<comment type="caution">
    <text evidence="11">The sequence shown here is derived from an EMBL/GenBank/DDBJ whole genome shotgun (WGS) entry which is preliminary data.</text>
</comment>
<evidence type="ECO:0000256" key="3">
    <source>
        <dbReference type="ARBA" id="ARBA00022438"/>
    </source>
</evidence>
<gene>
    <name evidence="11" type="ORF">NZ47_07305</name>
</gene>
<dbReference type="PANTHER" id="PTHR28570">
    <property type="entry name" value="ASPARTYL AMINOPEPTIDASE"/>
    <property type="match status" value="1"/>
</dbReference>
<dbReference type="EC" id="3.4.11.-" evidence="10"/>
<dbReference type="SUPFAM" id="SSF53187">
    <property type="entry name" value="Zn-dependent exopeptidases"/>
    <property type="match status" value="1"/>
</dbReference>
<evidence type="ECO:0000256" key="2">
    <source>
        <dbReference type="ARBA" id="ARBA00008290"/>
    </source>
</evidence>
<dbReference type="GO" id="GO:0008270">
    <property type="term" value="F:zinc ion binding"/>
    <property type="evidence" value="ECO:0007669"/>
    <property type="project" value="InterPro"/>
</dbReference>
<dbReference type="Gene3D" id="2.30.250.10">
    <property type="entry name" value="Aminopeptidase i, Domain 2"/>
    <property type="match status" value="1"/>
</dbReference>
<proteinExistence type="inferred from homology"/>
<dbReference type="Gene3D" id="3.40.630.10">
    <property type="entry name" value="Zn peptidases"/>
    <property type="match status" value="1"/>
</dbReference>
<comment type="cofactor">
    <cofactor evidence="1 10">
        <name>Zn(2+)</name>
        <dbReference type="ChEBI" id="CHEBI:29105"/>
    </cofactor>
</comment>
<dbReference type="RefSeq" id="WP_039208484.1">
    <property type="nucleotide sequence ID" value="NZ_JSCE01000147.1"/>
</dbReference>
<dbReference type="FunFam" id="2.30.250.10:FF:000006">
    <property type="entry name" value="Probable M18 family aminopeptidase 1"/>
    <property type="match status" value="1"/>
</dbReference>
<reference evidence="11 12" key="1">
    <citation type="journal article" date="2013" name="PLoS ONE">
        <title>Identification and characterization of three novel lipases belonging to families II and V from Anaerovibrio lipolyticus 5ST.</title>
        <authorList>
            <person name="Prive F."/>
            <person name="Kaderbhai N.N."/>
            <person name="Girdwood S."/>
            <person name="Worgan H.J."/>
            <person name="Pinloche E."/>
            <person name="Scollan N.D."/>
            <person name="Huws S.A."/>
            <person name="Newbold C.J."/>
        </authorList>
    </citation>
    <scope>NUCLEOTIDE SEQUENCE [LARGE SCALE GENOMIC DNA]</scope>
    <source>
        <strain evidence="11 12">5S</strain>
    </source>
</reference>
<keyword evidence="3 9" id="KW-0031">Aminopeptidase</keyword>
<evidence type="ECO:0000256" key="6">
    <source>
        <dbReference type="ARBA" id="ARBA00022801"/>
    </source>
</evidence>
<protein>
    <recommendedName>
        <fullName evidence="10">M18 family aminopeptidase</fullName>
        <ecNumber evidence="10">3.4.11.-</ecNumber>
    </recommendedName>
</protein>
<dbReference type="GO" id="GO:0008237">
    <property type="term" value="F:metallopeptidase activity"/>
    <property type="evidence" value="ECO:0007669"/>
    <property type="project" value="UniProtKB-KW"/>
</dbReference>
<dbReference type="SUPFAM" id="SSF101821">
    <property type="entry name" value="Aminopeptidase/glucanase lid domain"/>
    <property type="match status" value="1"/>
</dbReference>
<dbReference type="AlphaFoldDB" id="A0A0B2JZI1"/>
<keyword evidence="7 9" id="KW-0862">Zinc</keyword>
<dbReference type="PRINTS" id="PR00932">
    <property type="entry name" value="AMINO1PTASE"/>
</dbReference>
<evidence type="ECO:0000256" key="10">
    <source>
        <dbReference type="RuleBase" id="RU004387"/>
    </source>
</evidence>
<evidence type="ECO:0000256" key="9">
    <source>
        <dbReference type="RuleBase" id="RU004386"/>
    </source>
</evidence>
<dbReference type="GO" id="GO:0006508">
    <property type="term" value="P:proteolysis"/>
    <property type="evidence" value="ECO:0007669"/>
    <property type="project" value="UniProtKB-KW"/>
</dbReference>
<comment type="similarity">
    <text evidence="2 9">Belongs to the peptidase M18 family.</text>
</comment>
<keyword evidence="4 9" id="KW-0645">Protease</keyword>
<keyword evidence="5 9" id="KW-0479">Metal-binding</keyword>
<dbReference type="Proteomes" id="UP000030993">
    <property type="component" value="Unassembled WGS sequence"/>
</dbReference>
<evidence type="ECO:0000256" key="8">
    <source>
        <dbReference type="ARBA" id="ARBA00023049"/>
    </source>
</evidence>
<evidence type="ECO:0000313" key="12">
    <source>
        <dbReference type="Proteomes" id="UP000030993"/>
    </source>
</evidence>
<evidence type="ECO:0000313" key="11">
    <source>
        <dbReference type="EMBL" id="KHM52021.1"/>
    </source>
</evidence>
<dbReference type="InterPro" id="IPR023358">
    <property type="entry name" value="Peptidase_M18_dom2"/>
</dbReference>
<dbReference type="InterPro" id="IPR001948">
    <property type="entry name" value="Peptidase_M18"/>
</dbReference>
<dbReference type="PANTHER" id="PTHR28570:SF2">
    <property type="entry name" value="M18 FAMILY AMINOPEPTIDASE 1-RELATED"/>
    <property type="match status" value="1"/>
</dbReference>
<keyword evidence="6 9" id="KW-0378">Hydrolase</keyword>
<dbReference type="NCBIfam" id="NF002600">
    <property type="entry name" value="PRK02256.1"/>
    <property type="match status" value="1"/>
</dbReference>
<keyword evidence="12" id="KW-1185">Reference proteome</keyword>
<name>A0A0B2JZI1_9FIRM</name>
<keyword evidence="8 9" id="KW-0482">Metalloprotease</keyword>
<dbReference type="GO" id="GO:0004177">
    <property type="term" value="F:aminopeptidase activity"/>
    <property type="evidence" value="ECO:0007669"/>
    <property type="project" value="UniProtKB-KW"/>
</dbReference>
<accession>A0A0B2JZI1</accession>